<dbReference type="Gene3D" id="3.10.10.10">
    <property type="entry name" value="HIV Type 1 Reverse Transcriptase, subunit A, domain 1"/>
    <property type="match status" value="1"/>
</dbReference>
<feature type="domain" description="CCHC-type" evidence="11">
    <location>
        <begin position="298"/>
        <end position="313"/>
    </location>
</feature>
<reference evidence="13" key="2">
    <citation type="submission" date="2020-06" db="EMBL/GenBank/DDBJ databases">
        <title>Helianthus annuus Genome sequencing and assembly Release 2.</title>
        <authorList>
            <person name="Gouzy J."/>
            <person name="Langlade N."/>
            <person name="Munos S."/>
        </authorList>
    </citation>
    <scope>NUCLEOTIDE SEQUENCE</scope>
    <source>
        <tissue evidence="13">Leaves</tissue>
    </source>
</reference>
<feature type="region of interest" description="Disordered" evidence="10">
    <location>
        <begin position="174"/>
        <end position="237"/>
    </location>
</feature>
<dbReference type="InterPro" id="IPR036875">
    <property type="entry name" value="Znf_CCHC_sf"/>
</dbReference>
<dbReference type="InterPro" id="IPR021109">
    <property type="entry name" value="Peptidase_aspartic_dom_sf"/>
</dbReference>
<keyword evidence="2" id="KW-0645">Protease</keyword>
<keyword evidence="4 13" id="KW-0548">Nucleotidyltransferase</keyword>
<feature type="compositionally biased region" description="Low complexity" evidence="10">
    <location>
        <begin position="277"/>
        <end position="293"/>
    </location>
</feature>
<dbReference type="CDD" id="cd01647">
    <property type="entry name" value="RT_LTR"/>
    <property type="match status" value="1"/>
</dbReference>
<dbReference type="Pfam" id="PF00078">
    <property type="entry name" value="RVT_1"/>
    <property type="match status" value="1"/>
</dbReference>
<evidence type="ECO:0000256" key="10">
    <source>
        <dbReference type="SAM" id="MobiDB-lite"/>
    </source>
</evidence>
<dbReference type="InterPro" id="IPR050951">
    <property type="entry name" value="Retrovirus_Pol_polyprotein"/>
</dbReference>
<evidence type="ECO:0000256" key="7">
    <source>
        <dbReference type="ARBA" id="ARBA00022801"/>
    </source>
</evidence>
<evidence type="ECO:0000256" key="9">
    <source>
        <dbReference type="PROSITE-ProRule" id="PRU00047"/>
    </source>
</evidence>
<dbReference type="InterPro" id="IPR000477">
    <property type="entry name" value="RT_dom"/>
</dbReference>
<evidence type="ECO:0000256" key="3">
    <source>
        <dbReference type="ARBA" id="ARBA00022679"/>
    </source>
</evidence>
<dbReference type="Pfam" id="PF17921">
    <property type="entry name" value="Integrase_H2C2"/>
    <property type="match status" value="1"/>
</dbReference>
<evidence type="ECO:0000256" key="1">
    <source>
        <dbReference type="ARBA" id="ARBA00012493"/>
    </source>
</evidence>
<keyword evidence="8" id="KW-0695">RNA-directed DNA polymerase</keyword>
<keyword evidence="5" id="KW-0540">Nuclease</keyword>
<dbReference type="PANTHER" id="PTHR37984:SF5">
    <property type="entry name" value="PROTEIN NYNRIN-LIKE"/>
    <property type="match status" value="1"/>
</dbReference>
<dbReference type="InterPro" id="IPR043502">
    <property type="entry name" value="DNA/RNA_pol_sf"/>
</dbReference>
<feature type="domain" description="CCHC-type" evidence="11">
    <location>
        <begin position="258"/>
        <end position="274"/>
    </location>
</feature>
<dbReference type="InterPro" id="IPR041588">
    <property type="entry name" value="Integrase_H2C2"/>
</dbReference>
<dbReference type="AlphaFoldDB" id="A0A9K3J8Y8"/>
<dbReference type="InterPro" id="IPR041373">
    <property type="entry name" value="RT_RNaseH"/>
</dbReference>
<feature type="region of interest" description="Disordered" evidence="10">
    <location>
        <begin position="312"/>
        <end position="346"/>
    </location>
</feature>
<dbReference type="Gene3D" id="3.30.420.10">
    <property type="entry name" value="Ribonuclease H-like superfamily/Ribonuclease H"/>
    <property type="match status" value="2"/>
</dbReference>
<feature type="compositionally biased region" description="Low complexity" evidence="10">
    <location>
        <begin position="205"/>
        <end position="233"/>
    </location>
</feature>
<dbReference type="PROSITE" id="PS00141">
    <property type="entry name" value="ASP_PROTEASE"/>
    <property type="match status" value="1"/>
</dbReference>
<dbReference type="SUPFAM" id="SSF57756">
    <property type="entry name" value="Retrovirus zinc finger-like domains"/>
    <property type="match status" value="1"/>
</dbReference>
<dbReference type="PANTHER" id="PTHR37984">
    <property type="entry name" value="PROTEIN CBG26694"/>
    <property type="match status" value="1"/>
</dbReference>
<dbReference type="GO" id="GO:0003676">
    <property type="term" value="F:nucleic acid binding"/>
    <property type="evidence" value="ECO:0007669"/>
    <property type="project" value="InterPro"/>
</dbReference>
<dbReference type="GO" id="GO:0006508">
    <property type="term" value="P:proteolysis"/>
    <property type="evidence" value="ECO:0007669"/>
    <property type="project" value="UniProtKB-KW"/>
</dbReference>
<sequence>MDCRPSSFSGTEGAVGLLHWFEKLESVFEMCECPEARRVKFATGTLEGIALTWWNAQVQILGLAAANATPWNEFKELIKREYCTREDIHKLEDELYNLKMVGSEIEAYTKRSNELAVLCPTMVDPPYKRIELYLKGLAPEIQSHVTSANLNNIQEIQRLAHRITDQAVDQNKLPKRVSATATASTTLATPSESKRKWDGDSSKGSASAQSQAQQRKTDSYQSPSQHSSGSHRQGGYRGNLPKCNTCNKHHSGQCNKVRCQRCLKMGHEAKDCRSARPANQNQQQLPAQQNQQQGNKGCYNCGAEGHIKRHCPQLNRNQNNNNHNNNQGNGNNNNGGNNNNNGNEARGRAFVLGRGDAVNDPNVVMGKFLLDDIYVTVLFDSGADTSYMSLKMSKLLKRTPTPLDTKHVVELANGKSVEAAHVVKGCSIVLAGQTFSIDLIPIVLGSFDVVIGMDWLSQHHAEILCKEKVIRIPRSSQEPLEVQGDKSGAVVGIISFLKAQKCLRKGHTAILALVTDASAKEKKLEDIPVVRDFPQVFPEDLPGLPPHRQVEFQIELTPGAAPIARAPYRLAPTELEELSKQLQELLEKGFIRPSSSPWGAPVLFVKKKDGTFRMCIDYRELNKVTVKNRYPLPRIDDLFDQLQGSCYYSKIDLRSGYHQLRVRDEDVSKTAFRTRYGHYEFLVMPFGLTNAPAVFMDLMNRVCKPYLDKFVIVFIDDILIYSKSQEEHEQHLRLILELLRKEQLYAKFSKCDFWLREVHFLGHVVNKDGIHVDPSKVDSIRNWPAPRTPTEIRQFLGLAGYYRRFIKDFSKIAQPLTMLTQKGVVYRWGSTQETAFQYLKDRLCSAPILSLPEGTDDFVVYCDASIQGLGCVLMQRDKVIAYASRQLKVHERNYTTHDLELGAVVFALKIWRHYLYGTRCTIYTDHRSLEHILKQKDLNMRQRRWVELLNDYECAIKYHPGKANVVADALSRKDTLPKRVRALQLTIQSSLPAQIRAAQLEALKPENVKAEALRGSRQRMEQKEDGAYYVTGRIWVPLYGGLCELVMDEAHKSRYSVHPGSDKMYHDISTTYWWPSMKAHIATYVGKCLTCARVKVEYQKPAGLLQQPKIPQWKWEEISMDFVTGLPRSQRGNDTIWVIVDRLTKSAHFLAIKETDTVMI</sequence>
<organism evidence="13 14">
    <name type="scientific">Helianthus annuus</name>
    <name type="common">Common sunflower</name>
    <dbReference type="NCBI Taxonomy" id="4232"/>
    <lineage>
        <taxon>Eukaryota</taxon>
        <taxon>Viridiplantae</taxon>
        <taxon>Streptophyta</taxon>
        <taxon>Embryophyta</taxon>
        <taxon>Tracheophyta</taxon>
        <taxon>Spermatophyta</taxon>
        <taxon>Magnoliopsida</taxon>
        <taxon>eudicotyledons</taxon>
        <taxon>Gunneridae</taxon>
        <taxon>Pentapetalae</taxon>
        <taxon>asterids</taxon>
        <taxon>campanulids</taxon>
        <taxon>Asterales</taxon>
        <taxon>Asteraceae</taxon>
        <taxon>Asteroideae</taxon>
        <taxon>Heliantheae alliance</taxon>
        <taxon>Heliantheae</taxon>
        <taxon>Helianthus</taxon>
    </lineage>
</organism>
<dbReference type="InterPro" id="IPR045358">
    <property type="entry name" value="Ty3_capsid"/>
</dbReference>
<feature type="region of interest" description="Disordered" evidence="10">
    <location>
        <begin position="273"/>
        <end position="295"/>
    </location>
</feature>
<feature type="compositionally biased region" description="Low complexity" evidence="10">
    <location>
        <begin position="315"/>
        <end position="343"/>
    </location>
</feature>
<dbReference type="Pfam" id="PF17917">
    <property type="entry name" value="RT_RNaseH"/>
    <property type="match status" value="1"/>
</dbReference>
<evidence type="ECO:0000256" key="6">
    <source>
        <dbReference type="ARBA" id="ARBA00022759"/>
    </source>
</evidence>
<dbReference type="Proteomes" id="UP000215914">
    <property type="component" value="Unassembled WGS sequence"/>
</dbReference>
<keyword evidence="9" id="KW-0862">Zinc</keyword>
<dbReference type="FunFam" id="3.10.20.370:FF:000001">
    <property type="entry name" value="Retrovirus-related Pol polyprotein from transposon 17.6-like protein"/>
    <property type="match status" value="1"/>
</dbReference>
<dbReference type="FunFam" id="3.10.10.10:FF:000007">
    <property type="entry name" value="Retrovirus-related Pol polyprotein from transposon 17.6-like Protein"/>
    <property type="match status" value="1"/>
</dbReference>
<feature type="domain" description="Reverse transcriptase" evidence="12">
    <location>
        <begin position="586"/>
        <end position="765"/>
    </location>
</feature>
<evidence type="ECO:0000313" key="14">
    <source>
        <dbReference type="Proteomes" id="UP000215914"/>
    </source>
</evidence>
<dbReference type="SUPFAM" id="SSF56672">
    <property type="entry name" value="DNA/RNA polymerases"/>
    <property type="match status" value="1"/>
</dbReference>
<dbReference type="Gene3D" id="2.40.70.10">
    <property type="entry name" value="Acid Proteases"/>
    <property type="match status" value="1"/>
</dbReference>
<evidence type="ECO:0000256" key="2">
    <source>
        <dbReference type="ARBA" id="ARBA00022670"/>
    </source>
</evidence>
<dbReference type="EC" id="2.7.7.49" evidence="1"/>
<dbReference type="GO" id="GO:0008270">
    <property type="term" value="F:zinc ion binding"/>
    <property type="evidence" value="ECO:0007669"/>
    <property type="project" value="UniProtKB-KW"/>
</dbReference>
<keyword evidence="7 13" id="KW-0378">Hydrolase</keyword>
<evidence type="ECO:0000256" key="8">
    <source>
        <dbReference type="ARBA" id="ARBA00022918"/>
    </source>
</evidence>
<dbReference type="InterPro" id="IPR001969">
    <property type="entry name" value="Aspartic_peptidase_AS"/>
</dbReference>
<dbReference type="Pfam" id="PF00098">
    <property type="entry name" value="zf-CCHC"/>
    <property type="match status" value="1"/>
</dbReference>
<evidence type="ECO:0000256" key="5">
    <source>
        <dbReference type="ARBA" id="ARBA00022722"/>
    </source>
</evidence>
<keyword evidence="6" id="KW-0255">Endonuclease</keyword>
<dbReference type="GO" id="GO:0003964">
    <property type="term" value="F:RNA-directed DNA polymerase activity"/>
    <property type="evidence" value="ECO:0007669"/>
    <property type="project" value="UniProtKB-KW"/>
</dbReference>
<evidence type="ECO:0000259" key="11">
    <source>
        <dbReference type="PROSITE" id="PS50158"/>
    </source>
</evidence>
<comment type="caution">
    <text evidence="13">The sequence shown here is derived from an EMBL/GenBank/DDBJ whole genome shotgun (WGS) entry which is preliminary data.</text>
</comment>
<dbReference type="FunFam" id="3.30.70.270:FF:000020">
    <property type="entry name" value="Transposon Tf2-6 polyprotein-like Protein"/>
    <property type="match status" value="1"/>
</dbReference>
<feature type="compositionally biased region" description="Basic and acidic residues" evidence="10">
    <location>
        <begin position="192"/>
        <end position="201"/>
    </location>
</feature>
<dbReference type="InterPro" id="IPR036397">
    <property type="entry name" value="RNaseH_sf"/>
</dbReference>
<keyword evidence="9" id="KW-0479">Metal-binding</keyword>
<dbReference type="Gene3D" id="3.30.70.270">
    <property type="match status" value="2"/>
</dbReference>
<dbReference type="CDD" id="cd00303">
    <property type="entry name" value="retropepsin_like"/>
    <property type="match status" value="1"/>
</dbReference>
<dbReference type="GO" id="GO:0004190">
    <property type="term" value="F:aspartic-type endopeptidase activity"/>
    <property type="evidence" value="ECO:0007669"/>
    <property type="project" value="InterPro"/>
</dbReference>
<dbReference type="Gene3D" id="4.10.60.10">
    <property type="entry name" value="Zinc finger, CCHC-type"/>
    <property type="match status" value="1"/>
</dbReference>
<accession>A0A9K3J8Y8</accession>
<dbReference type="Gramene" id="mRNA:HanXRQr2_Chr04g0163871">
    <property type="protein sequence ID" value="CDS:HanXRQr2_Chr04g0163871.1"/>
    <property type="gene ID" value="HanXRQr2_Chr04g0163871"/>
</dbReference>
<dbReference type="GO" id="GO:0004519">
    <property type="term" value="F:endonuclease activity"/>
    <property type="evidence" value="ECO:0007669"/>
    <property type="project" value="UniProtKB-KW"/>
</dbReference>
<name>A0A9K3J8Y8_HELAN</name>
<dbReference type="Pfam" id="PF19259">
    <property type="entry name" value="Ty3_capsid"/>
    <property type="match status" value="1"/>
</dbReference>
<evidence type="ECO:0000313" key="13">
    <source>
        <dbReference type="EMBL" id="KAF5809980.1"/>
    </source>
</evidence>
<feature type="compositionally biased region" description="Low complexity" evidence="10">
    <location>
        <begin position="178"/>
        <end position="191"/>
    </location>
</feature>
<evidence type="ECO:0000259" key="12">
    <source>
        <dbReference type="PROSITE" id="PS50878"/>
    </source>
</evidence>
<dbReference type="CDD" id="cd09274">
    <property type="entry name" value="RNase_HI_RT_Ty3"/>
    <property type="match status" value="1"/>
</dbReference>
<dbReference type="Pfam" id="PF08284">
    <property type="entry name" value="RVP_2"/>
    <property type="match status" value="1"/>
</dbReference>
<dbReference type="InterPro" id="IPR001878">
    <property type="entry name" value="Znf_CCHC"/>
</dbReference>
<dbReference type="PROSITE" id="PS50158">
    <property type="entry name" value="ZF_CCHC"/>
    <property type="match status" value="2"/>
</dbReference>
<gene>
    <name evidence="13" type="ORF">HanXRQr2_Chr04g0163871</name>
</gene>
<keyword evidence="9" id="KW-0863">Zinc-finger</keyword>
<keyword evidence="14" id="KW-1185">Reference proteome</keyword>
<dbReference type="InterPro" id="IPR043128">
    <property type="entry name" value="Rev_trsase/Diguanyl_cyclase"/>
</dbReference>
<dbReference type="EMBL" id="MNCJ02000319">
    <property type="protein sequence ID" value="KAF5809980.1"/>
    <property type="molecule type" value="Genomic_DNA"/>
</dbReference>
<dbReference type="PROSITE" id="PS50878">
    <property type="entry name" value="RT_POL"/>
    <property type="match status" value="1"/>
</dbReference>
<reference evidence="13" key="1">
    <citation type="journal article" date="2017" name="Nature">
        <title>The sunflower genome provides insights into oil metabolism, flowering and Asterid evolution.</title>
        <authorList>
            <person name="Badouin H."/>
            <person name="Gouzy J."/>
            <person name="Grassa C.J."/>
            <person name="Murat F."/>
            <person name="Staton S.E."/>
            <person name="Cottret L."/>
            <person name="Lelandais-Briere C."/>
            <person name="Owens G.L."/>
            <person name="Carrere S."/>
            <person name="Mayjonade B."/>
            <person name="Legrand L."/>
            <person name="Gill N."/>
            <person name="Kane N.C."/>
            <person name="Bowers J.E."/>
            <person name="Hubner S."/>
            <person name="Bellec A."/>
            <person name="Berard A."/>
            <person name="Berges H."/>
            <person name="Blanchet N."/>
            <person name="Boniface M.C."/>
            <person name="Brunel D."/>
            <person name="Catrice O."/>
            <person name="Chaidir N."/>
            <person name="Claudel C."/>
            <person name="Donnadieu C."/>
            <person name="Faraut T."/>
            <person name="Fievet G."/>
            <person name="Helmstetter N."/>
            <person name="King M."/>
            <person name="Knapp S.J."/>
            <person name="Lai Z."/>
            <person name="Le Paslier M.C."/>
            <person name="Lippi Y."/>
            <person name="Lorenzon L."/>
            <person name="Mandel J.R."/>
            <person name="Marage G."/>
            <person name="Marchand G."/>
            <person name="Marquand E."/>
            <person name="Bret-Mestries E."/>
            <person name="Morien E."/>
            <person name="Nambeesan S."/>
            <person name="Nguyen T."/>
            <person name="Pegot-Espagnet P."/>
            <person name="Pouilly N."/>
            <person name="Raftis F."/>
            <person name="Sallet E."/>
            <person name="Schiex T."/>
            <person name="Thomas J."/>
            <person name="Vandecasteele C."/>
            <person name="Vares D."/>
            <person name="Vear F."/>
            <person name="Vautrin S."/>
            <person name="Crespi M."/>
            <person name="Mangin B."/>
            <person name="Burke J.M."/>
            <person name="Salse J."/>
            <person name="Munos S."/>
            <person name="Vincourt P."/>
            <person name="Rieseberg L.H."/>
            <person name="Langlade N.B."/>
        </authorList>
    </citation>
    <scope>NUCLEOTIDE SEQUENCE</scope>
    <source>
        <tissue evidence="13">Leaves</tissue>
    </source>
</reference>
<evidence type="ECO:0000256" key="4">
    <source>
        <dbReference type="ARBA" id="ARBA00022695"/>
    </source>
</evidence>
<keyword evidence="3 13" id="KW-0808">Transferase</keyword>
<dbReference type="SMART" id="SM00343">
    <property type="entry name" value="ZnF_C2HC"/>
    <property type="match status" value="2"/>
</dbReference>
<dbReference type="SUPFAM" id="SSF50630">
    <property type="entry name" value="Acid proteases"/>
    <property type="match status" value="1"/>
</dbReference>
<proteinExistence type="predicted"/>
<dbReference type="Gene3D" id="1.10.340.70">
    <property type="match status" value="1"/>
</dbReference>
<protein>
    <recommendedName>
        <fullName evidence="1">RNA-directed DNA polymerase</fullName>
        <ecNumber evidence="1">2.7.7.49</ecNumber>
    </recommendedName>
</protein>